<evidence type="ECO:0000256" key="8">
    <source>
        <dbReference type="SAM" id="SignalP"/>
    </source>
</evidence>
<dbReference type="EC" id="3.2.1.55" evidence="4"/>
<dbReference type="EMBL" id="PGFA01000001">
    <property type="protein sequence ID" value="PJJ58717.1"/>
    <property type="molecule type" value="Genomic_DNA"/>
</dbReference>
<dbReference type="PANTHER" id="PTHR43576">
    <property type="entry name" value="ALPHA-L-ARABINOFURANOSIDASE C-RELATED"/>
    <property type="match status" value="1"/>
</dbReference>
<feature type="signal peptide" evidence="8">
    <location>
        <begin position="1"/>
        <end position="25"/>
    </location>
</feature>
<dbReference type="GO" id="GO:0046373">
    <property type="term" value="P:L-arabinose metabolic process"/>
    <property type="evidence" value="ECO:0007669"/>
    <property type="project" value="InterPro"/>
</dbReference>
<keyword evidence="5" id="KW-0378">Hydrolase</keyword>
<dbReference type="SUPFAM" id="SSF51011">
    <property type="entry name" value="Glycosyl hydrolase domain"/>
    <property type="match status" value="1"/>
</dbReference>
<evidence type="ECO:0000256" key="5">
    <source>
        <dbReference type="ARBA" id="ARBA00022801"/>
    </source>
</evidence>
<keyword evidence="6" id="KW-0119">Carbohydrate metabolism</keyword>
<evidence type="ECO:0000259" key="9">
    <source>
        <dbReference type="SMART" id="SM00813"/>
    </source>
</evidence>
<evidence type="ECO:0000256" key="1">
    <source>
        <dbReference type="ARBA" id="ARBA00001462"/>
    </source>
</evidence>
<accession>A0A2M9BL85</accession>
<dbReference type="InterPro" id="IPR055235">
    <property type="entry name" value="ASD1_cat"/>
</dbReference>
<dbReference type="SUPFAM" id="SSF51445">
    <property type="entry name" value="(Trans)glycosidases"/>
    <property type="match status" value="1"/>
</dbReference>
<feature type="chain" id="PRO_5014935421" description="non-reducing end alpha-L-arabinofuranosidase" evidence="8">
    <location>
        <begin position="26"/>
        <end position="519"/>
    </location>
</feature>
<dbReference type="AlphaFoldDB" id="A0A2M9BL85"/>
<dbReference type="PANTHER" id="PTHR43576:SF2">
    <property type="entry name" value="INTRACELLULAR EXO-ALPHA-L-ARABINOFURANOSIDASE 2"/>
    <property type="match status" value="1"/>
</dbReference>
<dbReference type="Gene3D" id="3.20.20.80">
    <property type="entry name" value="Glycosidases"/>
    <property type="match status" value="1"/>
</dbReference>
<evidence type="ECO:0000256" key="3">
    <source>
        <dbReference type="ARBA" id="ARBA00011165"/>
    </source>
</evidence>
<dbReference type="InterPro" id="IPR013780">
    <property type="entry name" value="Glyco_hydro_b"/>
</dbReference>
<dbReference type="RefSeq" id="WP_100334470.1">
    <property type="nucleotide sequence ID" value="NZ_PGFA01000001.1"/>
</dbReference>
<dbReference type="Gene3D" id="2.60.40.1180">
    <property type="entry name" value="Golgi alpha-mannosidase II"/>
    <property type="match status" value="1"/>
</dbReference>
<organism evidence="10 11">
    <name type="scientific">Hymenobacter chitinivorans DSM 11115</name>
    <dbReference type="NCBI Taxonomy" id="1121954"/>
    <lineage>
        <taxon>Bacteria</taxon>
        <taxon>Pseudomonadati</taxon>
        <taxon>Bacteroidota</taxon>
        <taxon>Cytophagia</taxon>
        <taxon>Cytophagales</taxon>
        <taxon>Hymenobacteraceae</taxon>
        <taxon>Hymenobacter</taxon>
    </lineage>
</organism>
<evidence type="ECO:0000256" key="4">
    <source>
        <dbReference type="ARBA" id="ARBA00012670"/>
    </source>
</evidence>
<keyword evidence="8" id="KW-0732">Signal</keyword>
<feature type="domain" description="Alpha-L-arabinofuranosidase C-terminal" evidence="9">
    <location>
        <begin position="322"/>
        <end position="512"/>
    </location>
</feature>
<protein>
    <recommendedName>
        <fullName evidence="4">non-reducing end alpha-L-arabinofuranosidase</fullName>
        <ecNumber evidence="4">3.2.1.55</ecNumber>
    </recommendedName>
</protein>
<comment type="similarity">
    <text evidence="2">Belongs to the glycosyl hydrolase 51 family.</text>
</comment>
<dbReference type="GO" id="GO:0046556">
    <property type="term" value="F:alpha-L-arabinofuranosidase activity"/>
    <property type="evidence" value="ECO:0007669"/>
    <property type="project" value="UniProtKB-EC"/>
</dbReference>
<dbReference type="Proteomes" id="UP000228535">
    <property type="component" value="Unassembled WGS sequence"/>
</dbReference>
<evidence type="ECO:0000256" key="6">
    <source>
        <dbReference type="ARBA" id="ARBA00023277"/>
    </source>
</evidence>
<dbReference type="InterPro" id="IPR010720">
    <property type="entry name" value="Alpha-L-AF_C"/>
</dbReference>
<keyword evidence="7" id="KW-0326">Glycosidase</keyword>
<evidence type="ECO:0000256" key="2">
    <source>
        <dbReference type="ARBA" id="ARBA00007186"/>
    </source>
</evidence>
<proteinExistence type="inferred from homology"/>
<evidence type="ECO:0000313" key="10">
    <source>
        <dbReference type="EMBL" id="PJJ58717.1"/>
    </source>
</evidence>
<dbReference type="Pfam" id="PF22848">
    <property type="entry name" value="ASD1_dom"/>
    <property type="match status" value="1"/>
</dbReference>
<comment type="catalytic activity">
    <reaction evidence="1">
        <text>Hydrolysis of terminal non-reducing alpha-L-arabinofuranoside residues in alpha-L-arabinosides.</text>
        <dbReference type="EC" id="3.2.1.55"/>
    </reaction>
</comment>
<sequence>MHNLKRLVAAAGFVLAAANVTFAQAVRLTVQPGDPKLQISKDIYGHFAEHLGRCVYDGFWVDPGLNVPKQGRIRMDIVEALRKIKVANLRWPGGCYADAYHWRDGVGPTAQRPRTINTWWGDAVEDNSFGTHEFLELCKLLGTEPYLAANVGSGTVQEMANWMEYLNSNADTPLTQQRKQNGHPEPYGVLMWGIGNESWGCGGNMTADHYADEYRRYATFAHNYPGSPKLKRIVSGANGDDANWTETCMKKIPLDMMWGLTLHQYTLPTGSWTGSKGAATGFDEAQYFNTMKNCLKMEPIVTRHAAIMDKYDPQKKVALLVDEWGVWTDVEPGTNPGFLCQQNSLRDALVAGTTLNIFNNHCDRVRGANLAQAVNVLQALILTDKEKMLLTPTYHVFDLYQVHQNAQYLPLQFTSPEYELGGQKLPALNASASKDASGAVHISLVNLDTKKALQLETALPGVTWKTVSGRVLTSGNVNDYNTFDKPNKVKLTAFNGAKKRGGNLAVELPPQSVVVLELK</sequence>
<dbReference type="GO" id="GO:0000272">
    <property type="term" value="P:polysaccharide catabolic process"/>
    <property type="evidence" value="ECO:0007669"/>
    <property type="project" value="TreeGrafter"/>
</dbReference>
<name>A0A2M9BL85_9BACT</name>
<dbReference type="Pfam" id="PF06964">
    <property type="entry name" value="Alpha-L-AF_C"/>
    <property type="match status" value="1"/>
</dbReference>
<evidence type="ECO:0000313" key="11">
    <source>
        <dbReference type="Proteomes" id="UP000228535"/>
    </source>
</evidence>
<gene>
    <name evidence="10" type="ORF">CLV45_0127</name>
</gene>
<comment type="subunit">
    <text evidence="3">Homohexamer; trimer of dimers.</text>
</comment>
<dbReference type="OrthoDB" id="9758333at2"/>
<comment type="caution">
    <text evidence="10">The sequence shown here is derived from an EMBL/GenBank/DDBJ whole genome shotgun (WGS) entry which is preliminary data.</text>
</comment>
<keyword evidence="11" id="KW-1185">Reference proteome</keyword>
<evidence type="ECO:0000256" key="7">
    <source>
        <dbReference type="ARBA" id="ARBA00023295"/>
    </source>
</evidence>
<dbReference type="SMART" id="SM00813">
    <property type="entry name" value="Alpha-L-AF_C"/>
    <property type="match status" value="1"/>
</dbReference>
<reference evidence="10 11" key="1">
    <citation type="submission" date="2017-11" db="EMBL/GenBank/DDBJ databases">
        <title>Genomic Encyclopedia of Archaeal and Bacterial Type Strains, Phase II (KMG-II): From Individual Species to Whole Genera.</title>
        <authorList>
            <person name="Goeker M."/>
        </authorList>
    </citation>
    <scope>NUCLEOTIDE SEQUENCE [LARGE SCALE GENOMIC DNA]</scope>
    <source>
        <strain evidence="10 11">DSM 11115</strain>
    </source>
</reference>
<dbReference type="InterPro" id="IPR017853">
    <property type="entry name" value="GH"/>
</dbReference>